<comment type="caution">
    <text evidence="2">The sequence shown here is derived from an EMBL/GenBank/DDBJ whole genome shotgun (WGS) entry which is preliminary data.</text>
</comment>
<feature type="region of interest" description="Disordered" evidence="1">
    <location>
        <begin position="511"/>
        <end position="547"/>
    </location>
</feature>
<evidence type="ECO:0000313" key="3">
    <source>
        <dbReference type="Proteomes" id="UP000654075"/>
    </source>
</evidence>
<dbReference type="EMBL" id="CAJNNV010014137">
    <property type="protein sequence ID" value="CAE8602313.1"/>
    <property type="molecule type" value="Genomic_DNA"/>
</dbReference>
<feature type="compositionally biased region" description="Low complexity" evidence="1">
    <location>
        <begin position="112"/>
        <end position="131"/>
    </location>
</feature>
<organism evidence="2 3">
    <name type="scientific">Polarella glacialis</name>
    <name type="common">Dinoflagellate</name>
    <dbReference type="NCBI Taxonomy" id="89957"/>
    <lineage>
        <taxon>Eukaryota</taxon>
        <taxon>Sar</taxon>
        <taxon>Alveolata</taxon>
        <taxon>Dinophyceae</taxon>
        <taxon>Suessiales</taxon>
        <taxon>Suessiaceae</taxon>
        <taxon>Polarella</taxon>
    </lineage>
</organism>
<feature type="region of interest" description="Disordered" evidence="1">
    <location>
        <begin position="462"/>
        <end position="483"/>
    </location>
</feature>
<dbReference type="AlphaFoldDB" id="A0A813EME7"/>
<feature type="region of interest" description="Disordered" evidence="1">
    <location>
        <begin position="839"/>
        <end position="879"/>
    </location>
</feature>
<sequence length="911" mass="100020">MEECSPRRPVQRCRSLCDVAVIRQLDTNRILDSVASKHHLAPLPFTPRTYESIKDSCLRFREDVGESVRSMKRHFTSPGIVVDPGSPLCGSSTPRGCGDAAVGSRCGSPKKSAASPRRLRRAASAAAAQSRNPVERVSQRVAACRDHPVEGAPMKVRPEGQEQVDLAALDRNSVALMLQRSCAGRRLSGEDVARVSAERQALKARQRRNEAGGNRNFVGQNKESRKLRAAKPEIRQHVFLMQALSHCVRADNARCRRQADFEALKENATAAYRARFFEESSIHPVLHSGPEVDMTEGPEDAAQGASRSPLTQLVQRVAKTSVSGTSEVQLPARFLEVLSKIHLPERMAAFQSLDPEIKPETMACRMFFLSRCLIRWVRRKKAADKLRTFLQLGPPLGYQVKHGLQRFKARLARVQKVWRRYSQNMSEEVTSIFDAHWVPQENSILEKLFTAHSLDSEVLLADRRSSSTSQPPREKVLAAPGQLGGDDRAEEALAVRAGTATFLTRTLTQDLRAGKQSESGQRLPWKPVKRSQSFGSLPKGKAKSGFEGQSKELQQMLSELFEKKVRQRVRANRFRPAEAGRLIRRELVERRYEQVMSGPLPKASDGSETSSEVDLHLYGPKRAQSKLLGADLLRKTPSLDAKQVKDIIMAAHLGQGVRPEDPKVCSAFFRSCPEWRVRGAEQMRAGSYPMRAALMDRRRSEGLPAASEASETSSVATILPEQLGACGRLSRSRKGQRRDCKPPSRSMSAASTASGSASPMKARGRPSCAVYAQRRNSASDAVVAEAPAAHSASAFEEGTEEPLPRPARSRSASVLPGAPLNTPVLTTARFLLQFKETHREQRAAAEAQAAETETAAQKRPSSAPGGGTRSAASGPRLENGNAEDQFSLLAGVEGWGSPWGLLVCAVFVWLV</sequence>
<feature type="region of interest" description="Disordered" evidence="1">
    <location>
        <begin position="726"/>
        <end position="768"/>
    </location>
</feature>
<evidence type="ECO:0000256" key="1">
    <source>
        <dbReference type="SAM" id="MobiDB-lite"/>
    </source>
</evidence>
<proteinExistence type="predicted"/>
<evidence type="ECO:0000313" key="2">
    <source>
        <dbReference type="EMBL" id="CAE8602313.1"/>
    </source>
</evidence>
<accession>A0A813EME7</accession>
<protein>
    <submittedName>
        <fullName evidence="2">Uncharacterized protein</fullName>
    </submittedName>
</protein>
<feature type="compositionally biased region" description="Low complexity" evidence="1">
    <location>
        <begin position="744"/>
        <end position="758"/>
    </location>
</feature>
<keyword evidence="3" id="KW-1185">Reference proteome</keyword>
<gene>
    <name evidence="2" type="ORF">PGLA1383_LOCUS20561</name>
</gene>
<feature type="region of interest" description="Disordered" evidence="1">
    <location>
        <begin position="100"/>
        <end position="137"/>
    </location>
</feature>
<feature type="compositionally biased region" description="Low complexity" evidence="1">
    <location>
        <begin position="844"/>
        <end position="857"/>
    </location>
</feature>
<feature type="region of interest" description="Disordered" evidence="1">
    <location>
        <begin position="790"/>
        <end position="819"/>
    </location>
</feature>
<reference evidence="2" key="1">
    <citation type="submission" date="2021-02" db="EMBL/GenBank/DDBJ databases">
        <authorList>
            <person name="Dougan E. K."/>
            <person name="Rhodes N."/>
            <person name="Thang M."/>
            <person name="Chan C."/>
        </authorList>
    </citation>
    <scope>NUCLEOTIDE SEQUENCE</scope>
</reference>
<name>A0A813EME7_POLGL</name>
<feature type="region of interest" description="Disordered" evidence="1">
    <location>
        <begin position="287"/>
        <end position="310"/>
    </location>
</feature>
<dbReference type="Proteomes" id="UP000654075">
    <property type="component" value="Unassembled WGS sequence"/>
</dbReference>